<keyword evidence="1" id="KW-0472">Membrane</keyword>
<feature type="transmembrane region" description="Helical" evidence="1">
    <location>
        <begin position="7"/>
        <end position="26"/>
    </location>
</feature>
<evidence type="ECO:0000256" key="1">
    <source>
        <dbReference type="SAM" id="Phobius"/>
    </source>
</evidence>
<accession>A0A1F5AZJ7</accession>
<dbReference type="AlphaFoldDB" id="A0A1F5AZJ7"/>
<organism evidence="2 3">
    <name type="scientific">Candidatus Azambacteria bacterium RBG_16_47_10</name>
    <dbReference type="NCBI Taxonomy" id="1797292"/>
    <lineage>
        <taxon>Bacteria</taxon>
        <taxon>Candidatus Azamiibacteriota</taxon>
    </lineage>
</organism>
<gene>
    <name evidence="2" type="ORF">A2Z10_03370</name>
</gene>
<protein>
    <submittedName>
        <fullName evidence="2">Uncharacterized protein</fullName>
    </submittedName>
</protein>
<comment type="caution">
    <text evidence="2">The sequence shown here is derived from an EMBL/GenBank/DDBJ whole genome shotgun (WGS) entry which is preliminary data.</text>
</comment>
<proteinExistence type="predicted"/>
<keyword evidence="1" id="KW-0812">Transmembrane</keyword>
<sequence length="89" mass="10338">MFESFHFYIFILLAIFAVLLMVFNSFIPHHWIIDAILWCVLAVPIIAFLYLARFRGGVTTPFYVLFCSLLIGYIVMFGGIKLYSLFYPA</sequence>
<dbReference type="Proteomes" id="UP000176639">
    <property type="component" value="Unassembled WGS sequence"/>
</dbReference>
<dbReference type="EMBL" id="MEYI01000033">
    <property type="protein sequence ID" value="OGD23644.1"/>
    <property type="molecule type" value="Genomic_DNA"/>
</dbReference>
<feature type="transmembrane region" description="Helical" evidence="1">
    <location>
        <begin position="32"/>
        <end position="51"/>
    </location>
</feature>
<keyword evidence="1" id="KW-1133">Transmembrane helix</keyword>
<name>A0A1F5AZJ7_9BACT</name>
<evidence type="ECO:0000313" key="3">
    <source>
        <dbReference type="Proteomes" id="UP000176639"/>
    </source>
</evidence>
<feature type="transmembrane region" description="Helical" evidence="1">
    <location>
        <begin position="63"/>
        <end position="86"/>
    </location>
</feature>
<reference evidence="2 3" key="1">
    <citation type="journal article" date="2016" name="Nat. Commun.">
        <title>Thousands of microbial genomes shed light on interconnected biogeochemical processes in an aquifer system.</title>
        <authorList>
            <person name="Anantharaman K."/>
            <person name="Brown C.T."/>
            <person name="Hug L.A."/>
            <person name="Sharon I."/>
            <person name="Castelle C.J."/>
            <person name="Probst A.J."/>
            <person name="Thomas B.C."/>
            <person name="Singh A."/>
            <person name="Wilkins M.J."/>
            <person name="Karaoz U."/>
            <person name="Brodie E.L."/>
            <person name="Williams K.H."/>
            <person name="Hubbard S.S."/>
            <person name="Banfield J.F."/>
        </authorList>
    </citation>
    <scope>NUCLEOTIDE SEQUENCE [LARGE SCALE GENOMIC DNA]</scope>
</reference>
<evidence type="ECO:0000313" key="2">
    <source>
        <dbReference type="EMBL" id="OGD23644.1"/>
    </source>
</evidence>